<dbReference type="Gene3D" id="2.130.10.10">
    <property type="entry name" value="YVTN repeat-like/Quinoprotein amine dehydrogenase"/>
    <property type="match status" value="1"/>
</dbReference>
<dbReference type="PANTHER" id="PTHR14221">
    <property type="entry name" value="WD REPEAT DOMAIN 44"/>
    <property type="match status" value="1"/>
</dbReference>
<feature type="compositionally biased region" description="Low complexity" evidence="4">
    <location>
        <begin position="135"/>
        <end position="150"/>
    </location>
</feature>
<dbReference type="SMART" id="SM00320">
    <property type="entry name" value="WD40"/>
    <property type="match status" value="6"/>
</dbReference>
<dbReference type="Proteomes" id="UP001377567">
    <property type="component" value="Unassembled WGS sequence"/>
</dbReference>
<feature type="compositionally biased region" description="Low complexity" evidence="4">
    <location>
        <begin position="336"/>
        <end position="346"/>
    </location>
</feature>
<name>A0AAV5RVL3_MAUHU</name>
<feature type="region of interest" description="Disordered" evidence="4">
    <location>
        <begin position="239"/>
        <end position="277"/>
    </location>
</feature>
<feature type="region of interest" description="Disordered" evidence="4">
    <location>
        <begin position="613"/>
        <end position="703"/>
    </location>
</feature>
<keyword evidence="6" id="KW-1185">Reference proteome</keyword>
<feature type="region of interest" description="Disordered" evidence="4">
    <location>
        <begin position="127"/>
        <end position="150"/>
    </location>
</feature>
<protein>
    <submittedName>
        <fullName evidence="5">Laf1 protein</fullName>
    </submittedName>
</protein>
<feature type="region of interest" description="Disordered" evidence="4">
    <location>
        <begin position="1"/>
        <end position="35"/>
    </location>
</feature>
<keyword evidence="2" id="KW-0677">Repeat</keyword>
<sequence>MSNSAHSRPLALPLSPPDLDPDDTDTDAHSATDVDIDIAGGELAKASNAAHTASTALHRGAASADNAEFSPDIKPVCFKMNTPQRSSVRSTHTPQHSHPHPHPLASGTQQPPRNTQEILSQVRQQLMRRGGSLQGPASSTGSSLGSSNEGIHVSSTPQIFHSIDIDQFESYLREPRYIKVLKKARHVKQFRRLFLAQELRATDPDPDEISAVDAAAADFAARAGGGGGVYPARSAANSAAASTPSTPGTTPRLSGMFSHGTPSSVRDSGTEASQGGAGSRAIWASKFSHDGKYLATAGRDGTVRVWKVISSPIERLELNSSLESSIESHVRRSRIRTNTSSSDTVTGGAGAGGTADLPQESLDLYAPVFHPLPVRVFREHTQDVLDLDWSKNNFLVTSSMDKTVKLWHPERKTSLKTFFHPDFVTSVAFHPADDRFFLSGCLDHKCRLWSIVDNEVSYDFDCRDLITAVAFSPDGGKYTVIGTFNGYVYLLVTNGLAPISSFHVTDKKTQVDKPSASVYPDETRAHHGPRITGLTVFVPPTDPAALRVLATANDSRIRVFDLNTKKMLEIIKGFHSGTLSHSAQLSVTNGMPYVICGSDDSWIYCWKLRSSAPDEGASAPNTDSSASKLAKESAGGGGIKRSNSLKNLFTRPLSRSSSQSSGSGSSRGDDLAALTMTNMNSTGKEKASSSTTTTANGHHDGSRRHSLLAALIPGYGDYIKNRSYMAFHAHRAPVTNVTIAPIETAKTLSLSNDVICELFSEFSTNDDDADFVRVKGSTLSPTTSIDSASTFGDLRTGSNTLGSAVSAIGSIVVSTDSQGTIRVFRTDIPTVIRKRVLKRIQEYKAEERYRINSAQSLYAMGCNANSLSNINVNRTRSFNSLANLNQAGGKHTGNTFFNGKGTKPIIRSPSMNNSLYSYATAHTSIPNGNNMYNSPNESFSSSFIGELPQNIRCDVCHGSNFKPISKTGLVKAENSYFCADCGNVLNSFR</sequence>
<feature type="region of interest" description="Disordered" evidence="4">
    <location>
        <begin position="333"/>
        <end position="353"/>
    </location>
</feature>
<dbReference type="PROSITE" id="PS50082">
    <property type="entry name" value="WD_REPEATS_2"/>
    <property type="match status" value="3"/>
</dbReference>
<dbReference type="PANTHER" id="PTHR14221:SF0">
    <property type="entry name" value="WD REPEAT-CONTAINING PROTEIN 44"/>
    <property type="match status" value="1"/>
</dbReference>
<comment type="caution">
    <text evidence="5">The sequence shown here is derived from an EMBL/GenBank/DDBJ whole genome shotgun (WGS) entry which is preliminary data.</text>
</comment>
<proteinExistence type="predicted"/>
<dbReference type="InterPro" id="IPR015943">
    <property type="entry name" value="WD40/YVTN_repeat-like_dom_sf"/>
</dbReference>
<organism evidence="5 6">
    <name type="scientific">Maudiozyma humilis</name>
    <name type="common">Sour dough yeast</name>
    <name type="synonym">Kazachstania humilis</name>
    <dbReference type="NCBI Taxonomy" id="51915"/>
    <lineage>
        <taxon>Eukaryota</taxon>
        <taxon>Fungi</taxon>
        <taxon>Dikarya</taxon>
        <taxon>Ascomycota</taxon>
        <taxon>Saccharomycotina</taxon>
        <taxon>Saccharomycetes</taxon>
        <taxon>Saccharomycetales</taxon>
        <taxon>Saccharomycetaceae</taxon>
        <taxon>Maudiozyma</taxon>
    </lineage>
</organism>
<evidence type="ECO:0000256" key="2">
    <source>
        <dbReference type="ARBA" id="ARBA00022737"/>
    </source>
</evidence>
<dbReference type="PROSITE" id="PS50294">
    <property type="entry name" value="WD_REPEATS_REGION"/>
    <property type="match status" value="2"/>
</dbReference>
<dbReference type="InterPro" id="IPR040324">
    <property type="entry name" value="WDR44/Dgr2"/>
</dbReference>
<feature type="region of interest" description="Disordered" evidence="4">
    <location>
        <begin position="83"/>
        <end position="112"/>
    </location>
</feature>
<feature type="compositionally biased region" description="Low complexity" evidence="4">
    <location>
        <begin position="654"/>
        <end position="666"/>
    </location>
</feature>
<feature type="repeat" description="WD" evidence="3">
    <location>
        <begin position="417"/>
        <end position="459"/>
    </location>
</feature>
<evidence type="ECO:0000313" key="5">
    <source>
        <dbReference type="EMBL" id="GMM54686.1"/>
    </source>
</evidence>
<gene>
    <name evidence="5" type="ORF">DAKH74_013020</name>
</gene>
<feature type="compositionally biased region" description="Low complexity" evidence="4">
    <location>
        <begin position="1"/>
        <end position="13"/>
    </location>
</feature>
<evidence type="ECO:0000256" key="3">
    <source>
        <dbReference type="PROSITE-ProRule" id="PRU00221"/>
    </source>
</evidence>
<reference evidence="5 6" key="1">
    <citation type="journal article" date="2023" name="Elife">
        <title>Identification of key yeast species and microbe-microbe interactions impacting larval growth of Drosophila in the wild.</title>
        <authorList>
            <person name="Mure A."/>
            <person name="Sugiura Y."/>
            <person name="Maeda R."/>
            <person name="Honda K."/>
            <person name="Sakurai N."/>
            <person name="Takahashi Y."/>
            <person name="Watada M."/>
            <person name="Katoh T."/>
            <person name="Gotoh A."/>
            <person name="Gotoh Y."/>
            <person name="Taniguchi I."/>
            <person name="Nakamura K."/>
            <person name="Hayashi T."/>
            <person name="Katayama T."/>
            <person name="Uemura T."/>
            <person name="Hattori Y."/>
        </authorList>
    </citation>
    <scope>NUCLEOTIDE SEQUENCE [LARGE SCALE GENOMIC DNA]</scope>
    <source>
        <strain evidence="5 6">KH-74</strain>
    </source>
</reference>
<dbReference type="EMBL" id="BTGD01000003">
    <property type="protein sequence ID" value="GMM54686.1"/>
    <property type="molecule type" value="Genomic_DNA"/>
</dbReference>
<dbReference type="AlphaFoldDB" id="A0AAV5RVL3"/>
<dbReference type="InterPro" id="IPR036322">
    <property type="entry name" value="WD40_repeat_dom_sf"/>
</dbReference>
<dbReference type="SUPFAM" id="SSF50978">
    <property type="entry name" value="WD40 repeat-like"/>
    <property type="match status" value="1"/>
</dbReference>
<evidence type="ECO:0000256" key="4">
    <source>
        <dbReference type="SAM" id="MobiDB-lite"/>
    </source>
</evidence>
<feature type="repeat" description="WD" evidence="3">
    <location>
        <begin position="377"/>
        <end position="417"/>
    </location>
</feature>
<keyword evidence="1 3" id="KW-0853">WD repeat</keyword>
<feature type="repeat" description="WD" evidence="3">
    <location>
        <begin position="287"/>
        <end position="308"/>
    </location>
</feature>
<feature type="compositionally biased region" description="Polar residues" evidence="4">
    <location>
        <begin position="260"/>
        <end position="273"/>
    </location>
</feature>
<feature type="compositionally biased region" description="Low complexity" evidence="4">
    <location>
        <begin position="239"/>
        <end position="251"/>
    </location>
</feature>
<evidence type="ECO:0000313" key="6">
    <source>
        <dbReference type="Proteomes" id="UP001377567"/>
    </source>
</evidence>
<dbReference type="Pfam" id="PF00400">
    <property type="entry name" value="WD40"/>
    <property type="match status" value="3"/>
</dbReference>
<accession>A0AAV5RVL3</accession>
<evidence type="ECO:0000256" key="1">
    <source>
        <dbReference type="ARBA" id="ARBA00022574"/>
    </source>
</evidence>
<dbReference type="InterPro" id="IPR001680">
    <property type="entry name" value="WD40_rpt"/>
</dbReference>